<evidence type="ECO:0000313" key="1">
    <source>
        <dbReference type="EMBL" id="PKA58296.1"/>
    </source>
</evidence>
<reference evidence="1 2" key="1">
    <citation type="journal article" date="2017" name="Nature">
        <title>The Apostasia genome and the evolution of orchids.</title>
        <authorList>
            <person name="Zhang G.Q."/>
            <person name="Liu K.W."/>
            <person name="Li Z."/>
            <person name="Lohaus R."/>
            <person name="Hsiao Y.Y."/>
            <person name="Niu S.C."/>
            <person name="Wang J.Y."/>
            <person name="Lin Y.C."/>
            <person name="Xu Q."/>
            <person name="Chen L.J."/>
            <person name="Yoshida K."/>
            <person name="Fujiwara S."/>
            <person name="Wang Z.W."/>
            <person name="Zhang Y.Q."/>
            <person name="Mitsuda N."/>
            <person name="Wang M."/>
            <person name="Liu G.H."/>
            <person name="Pecoraro L."/>
            <person name="Huang H.X."/>
            <person name="Xiao X.J."/>
            <person name="Lin M."/>
            <person name="Wu X.Y."/>
            <person name="Wu W.L."/>
            <person name="Chen Y.Y."/>
            <person name="Chang S.B."/>
            <person name="Sakamoto S."/>
            <person name="Ohme-Takagi M."/>
            <person name="Yagi M."/>
            <person name="Zeng S.J."/>
            <person name="Shen C.Y."/>
            <person name="Yeh C.M."/>
            <person name="Luo Y.B."/>
            <person name="Tsai W.C."/>
            <person name="Van de Peer Y."/>
            <person name="Liu Z.J."/>
        </authorList>
    </citation>
    <scope>NUCLEOTIDE SEQUENCE [LARGE SCALE GENOMIC DNA]</scope>
    <source>
        <strain evidence="2">cv. Shenzhen</strain>
        <tissue evidence="1">Stem</tissue>
    </source>
</reference>
<dbReference type="Proteomes" id="UP000236161">
    <property type="component" value="Unassembled WGS sequence"/>
</dbReference>
<dbReference type="AlphaFoldDB" id="A0A2I0AS50"/>
<evidence type="ECO:0000313" key="2">
    <source>
        <dbReference type="Proteomes" id="UP000236161"/>
    </source>
</evidence>
<dbReference type="EMBL" id="KZ451955">
    <property type="protein sequence ID" value="PKA58296.1"/>
    <property type="molecule type" value="Genomic_DNA"/>
</dbReference>
<sequence length="62" mass="6665">MDEKAFATWSYLDEGSPAVETITKPAHSPLLEKICGRLRLCVSDALLAALAPTALQLVRAPN</sequence>
<accession>A0A2I0AS50</accession>
<name>A0A2I0AS50_9ASPA</name>
<keyword evidence="2" id="KW-1185">Reference proteome</keyword>
<protein>
    <submittedName>
        <fullName evidence="1">Uncharacterized protein</fullName>
    </submittedName>
</protein>
<organism evidence="1 2">
    <name type="scientific">Apostasia shenzhenica</name>
    <dbReference type="NCBI Taxonomy" id="1088818"/>
    <lineage>
        <taxon>Eukaryota</taxon>
        <taxon>Viridiplantae</taxon>
        <taxon>Streptophyta</taxon>
        <taxon>Embryophyta</taxon>
        <taxon>Tracheophyta</taxon>
        <taxon>Spermatophyta</taxon>
        <taxon>Magnoliopsida</taxon>
        <taxon>Liliopsida</taxon>
        <taxon>Asparagales</taxon>
        <taxon>Orchidaceae</taxon>
        <taxon>Apostasioideae</taxon>
        <taxon>Apostasia</taxon>
    </lineage>
</organism>
<gene>
    <name evidence="1" type="ORF">AXF42_Ash013020</name>
</gene>
<proteinExistence type="predicted"/>